<feature type="chain" id="PRO_5046949285" evidence="1">
    <location>
        <begin position="19"/>
        <end position="140"/>
    </location>
</feature>
<sequence>MKKLLYSFLILSSATLFAQKKLAVANNTIGTEDLFKSKGTHMQVVKTYTTSASLPANLKKYSSVFTNGVTEYKFTKGPNTFDVITLAVLNEQSGIPSNNSVFIDGNEFTDSSTKIFPKIVAKTEIKNYNGKPTFYIYTTK</sequence>
<keyword evidence="3" id="KW-1185">Reference proteome</keyword>
<reference evidence="3" key="1">
    <citation type="journal article" date="2019" name="Int. J. Syst. Evol. Microbiol.">
        <title>The Global Catalogue of Microorganisms (GCM) 10K type strain sequencing project: providing services to taxonomists for standard genome sequencing and annotation.</title>
        <authorList>
            <consortium name="The Broad Institute Genomics Platform"/>
            <consortium name="The Broad Institute Genome Sequencing Center for Infectious Disease"/>
            <person name="Wu L."/>
            <person name="Ma J."/>
        </authorList>
    </citation>
    <scope>NUCLEOTIDE SEQUENCE [LARGE SCALE GENOMIC DNA]</scope>
    <source>
        <strain evidence="3">CECT 7798</strain>
    </source>
</reference>
<accession>A0ABV7Y0B2</accession>
<name>A0ABV7Y0B2_9FLAO</name>
<protein>
    <submittedName>
        <fullName evidence="2">Uncharacterized protein</fullName>
    </submittedName>
</protein>
<comment type="caution">
    <text evidence="2">The sequence shown here is derived from an EMBL/GenBank/DDBJ whole genome shotgun (WGS) entry which is preliminary data.</text>
</comment>
<evidence type="ECO:0000313" key="2">
    <source>
        <dbReference type="EMBL" id="MFC3758227.1"/>
    </source>
</evidence>
<evidence type="ECO:0000256" key="1">
    <source>
        <dbReference type="SAM" id="SignalP"/>
    </source>
</evidence>
<proteinExistence type="predicted"/>
<dbReference type="Proteomes" id="UP001595735">
    <property type="component" value="Unassembled WGS sequence"/>
</dbReference>
<dbReference type="EMBL" id="JBHRYO010000002">
    <property type="protein sequence ID" value="MFC3758227.1"/>
    <property type="molecule type" value="Genomic_DNA"/>
</dbReference>
<feature type="signal peptide" evidence="1">
    <location>
        <begin position="1"/>
        <end position="18"/>
    </location>
</feature>
<gene>
    <name evidence="2" type="ORF">ACFONJ_19795</name>
</gene>
<organism evidence="2 3">
    <name type="scientific">Chryseobacterium tructae</name>
    <dbReference type="NCBI Taxonomy" id="1037380"/>
    <lineage>
        <taxon>Bacteria</taxon>
        <taxon>Pseudomonadati</taxon>
        <taxon>Bacteroidota</taxon>
        <taxon>Flavobacteriia</taxon>
        <taxon>Flavobacteriales</taxon>
        <taxon>Weeksellaceae</taxon>
        <taxon>Chryseobacterium group</taxon>
        <taxon>Chryseobacterium</taxon>
    </lineage>
</organism>
<dbReference type="RefSeq" id="WP_290299944.1">
    <property type="nucleotide sequence ID" value="NZ_JAUFQR010000001.1"/>
</dbReference>
<evidence type="ECO:0000313" key="3">
    <source>
        <dbReference type="Proteomes" id="UP001595735"/>
    </source>
</evidence>
<keyword evidence="1" id="KW-0732">Signal</keyword>